<reference evidence="7" key="1">
    <citation type="submission" date="2004-11" db="EMBL/GenBank/DDBJ databases">
        <title>The full-length cDNA sequences of Schistosoma japonicum genes.</title>
        <authorList>
            <person name="Han Z."/>
        </authorList>
    </citation>
    <scope>NUCLEOTIDE SEQUENCE</scope>
</reference>
<keyword evidence="4" id="KW-0833">Ubl conjugation pathway</keyword>
<dbReference type="AlphaFoldDB" id="Q5DA42"/>
<accession>Q5DA42</accession>
<comment type="similarity">
    <text evidence="1">Belongs to the ATG10 family.</text>
</comment>
<dbReference type="GO" id="GO:0000045">
    <property type="term" value="P:autophagosome assembly"/>
    <property type="evidence" value="ECO:0007669"/>
    <property type="project" value="TreeGrafter"/>
</dbReference>
<dbReference type="GO" id="GO:0000422">
    <property type="term" value="P:autophagy of mitochondrion"/>
    <property type="evidence" value="ECO:0007669"/>
    <property type="project" value="TreeGrafter"/>
</dbReference>
<dbReference type="Gene3D" id="3.30.1460.50">
    <property type="match status" value="1"/>
</dbReference>
<proteinExistence type="evidence at transcript level"/>
<name>Q5DA42_SCHJA</name>
<organism evidence="7">
    <name type="scientific">Schistosoma japonicum</name>
    <name type="common">Blood fluke</name>
    <dbReference type="NCBI Taxonomy" id="6182"/>
    <lineage>
        <taxon>Eukaryota</taxon>
        <taxon>Metazoa</taxon>
        <taxon>Spiralia</taxon>
        <taxon>Lophotrochozoa</taxon>
        <taxon>Platyhelminthes</taxon>
        <taxon>Trematoda</taxon>
        <taxon>Digenea</taxon>
        <taxon>Strigeidida</taxon>
        <taxon>Schistosomatoidea</taxon>
        <taxon>Schistosomatidae</taxon>
        <taxon>Schistosoma</taxon>
    </lineage>
</organism>
<evidence type="ECO:0000313" key="7">
    <source>
        <dbReference type="EMBL" id="AAW27314.1"/>
    </source>
</evidence>
<evidence type="ECO:0000256" key="6">
    <source>
        <dbReference type="ARBA" id="ARBA00029833"/>
    </source>
</evidence>
<sequence>MDQDGQLTLTAYKNAIHTLKNNLICNSDEWFIDEFVGHPDELEMVHRKTLQLSNNSCFVASSSSISEEILAEYRVVYSQSYKVPVLLIRFQTKSGRLLHHNKCWSENFRSSLFSLSQVPLPLFALSEIEHPHLGIPFYEFHPCRTAAVMKEVLSSEPVQYHNPVKYMIMWLSLIASPFGLHLPQKCLFT</sequence>
<dbReference type="EMBL" id="AY815582">
    <property type="protein sequence ID" value="AAW27314.1"/>
    <property type="molecule type" value="mRNA"/>
</dbReference>
<dbReference type="PANTHER" id="PTHR14957">
    <property type="entry name" value="UBIQUITIN-LIKE-CONJUGATING ENZYME ATG10"/>
    <property type="match status" value="1"/>
</dbReference>
<keyword evidence="3" id="KW-0808">Transferase</keyword>
<keyword evidence="5" id="KW-0072">Autophagy</keyword>
<evidence type="ECO:0000256" key="5">
    <source>
        <dbReference type="ARBA" id="ARBA00023006"/>
    </source>
</evidence>
<reference evidence="7" key="2">
    <citation type="journal article" date="2006" name="PLoS Pathog.">
        <title>New perspectives on host-parasite interplay by comparative transcriptomic and proteomic analyses of Schistosoma japonicum.</title>
        <authorList>
            <person name="Liu F."/>
            <person name="Lu J."/>
            <person name="Hu W."/>
            <person name="Wang S.Y."/>
            <person name="Cui S.J."/>
            <person name="Chi M."/>
            <person name="Yan Q."/>
            <person name="Wang X.R."/>
            <person name="Song H.D."/>
            <person name="Xu X.N."/>
            <person name="Wang J.J."/>
            <person name="Zhang X.L."/>
            <person name="Zhang X."/>
            <person name="Wang Z.Q."/>
            <person name="Xue C.L."/>
            <person name="Brindley P.J."/>
            <person name="McManus D.P."/>
            <person name="Yang P.Y."/>
            <person name="Feng Z."/>
            <person name="Chen Z."/>
            <person name="Han Z.G."/>
        </authorList>
    </citation>
    <scope>NUCLEOTIDE SEQUENCE</scope>
</reference>
<dbReference type="GO" id="GO:0061651">
    <property type="term" value="F:Atg12 conjugating enzyme activity"/>
    <property type="evidence" value="ECO:0007669"/>
    <property type="project" value="TreeGrafter"/>
</dbReference>
<dbReference type="InterPro" id="IPR007135">
    <property type="entry name" value="Atg3/Atg10"/>
</dbReference>
<evidence type="ECO:0000256" key="3">
    <source>
        <dbReference type="ARBA" id="ARBA00022679"/>
    </source>
</evidence>
<evidence type="ECO:0000256" key="4">
    <source>
        <dbReference type="ARBA" id="ARBA00022786"/>
    </source>
</evidence>
<dbReference type="GO" id="GO:0032446">
    <property type="term" value="P:protein modification by small protein conjugation"/>
    <property type="evidence" value="ECO:0007669"/>
    <property type="project" value="TreeGrafter"/>
</dbReference>
<evidence type="ECO:0000256" key="2">
    <source>
        <dbReference type="ARBA" id="ARBA00021099"/>
    </source>
</evidence>
<dbReference type="PANTHER" id="PTHR14957:SF1">
    <property type="entry name" value="UBIQUITIN-LIKE-CONJUGATING ENZYME ATG10"/>
    <property type="match status" value="1"/>
</dbReference>
<protein>
    <recommendedName>
        <fullName evidence="2">Ubiquitin-like-conjugating enzyme ATG10</fullName>
    </recommendedName>
    <alternativeName>
        <fullName evidence="6">Autophagy-related protein 10</fullName>
    </alternativeName>
</protein>
<dbReference type="GO" id="GO:0005829">
    <property type="term" value="C:cytosol"/>
    <property type="evidence" value="ECO:0007669"/>
    <property type="project" value="TreeGrafter"/>
</dbReference>
<dbReference type="Pfam" id="PF03987">
    <property type="entry name" value="Autophagy_act_C"/>
    <property type="match status" value="1"/>
</dbReference>
<evidence type="ECO:0000256" key="1">
    <source>
        <dbReference type="ARBA" id="ARBA00005696"/>
    </source>
</evidence>